<dbReference type="CDD" id="cd16896">
    <property type="entry name" value="LT_Slt70-like"/>
    <property type="match status" value="1"/>
</dbReference>
<dbReference type="InterPro" id="IPR023346">
    <property type="entry name" value="Lysozyme-like_dom_sf"/>
</dbReference>
<dbReference type="Gene3D" id="1.10.530.10">
    <property type="match status" value="1"/>
</dbReference>
<name>A0A9D2DVY9_9FIRM</name>
<reference evidence="3" key="1">
    <citation type="journal article" date="2021" name="PeerJ">
        <title>Extensive microbial diversity within the chicken gut microbiome revealed by metagenomics and culture.</title>
        <authorList>
            <person name="Gilroy R."/>
            <person name="Ravi A."/>
            <person name="Getino M."/>
            <person name="Pursley I."/>
            <person name="Horton D.L."/>
            <person name="Alikhan N.F."/>
            <person name="Baker D."/>
            <person name="Gharbi K."/>
            <person name="Hall N."/>
            <person name="Watson M."/>
            <person name="Adriaenssens E.M."/>
            <person name="Foster-Nyarko E."/>
            <person name="Jarju S."/>
            <person name="Secka A."/>
            <person name="Antonio M."/>
            <person name="Oren A."/>
            <person name="Chaudhuri R.R."/>
            <person name="La Ragione R."/>
            <person name="Hildebrand F."/>
            <person name="Pallen M.J."/>
        </authorList>
    </citation>
    <scope>NUCLEOTIDE SEQUENCE</scope>
    <source>
        <strain evidence="3">CHK33-5263</strain>
    </source>
</reference>
<dbReference type="PANTHER" id="PTHR37423:SF2">
    <property type="entry name" value="MEMBRANE-BOUND LYTIC MUREIN TRANSGLYCOSYLASE C"/>
    <property type="match status" value="1"/>
</dbReference>
<keyword evidence="1" id="KW-0472">Membrane</keyword>
<dbReference type="PANTHER" id="PTHR37423">
    <property type="entry name" value="SOLUBLE LYTIC MUREIN TRANSGLYCOSYLASE-RELATED"/>
    <property type="match status" value="1"/>
</dbReference>
<evidence type="ECO:0000256" key="1">
    <source>
        <dbReference type="SAM" id="Phobius"/>
    </source>
</evidence>
<proteinExistence type="predicted"/>
<sequence>MKYFYRVIAIAGTLVLLMSAGLIVMRSAYRRPYRSVVEASGVDPALVYAVMKAESGFDERAVSRAGAVGLMQLLPSTAEYICQKENIVFQGENLLDGAYNVRLGCMYLRYLLQRFSDEHTAICAYNAGEGTVAGWLQNESYSDDGKTLNEIPYTETRTYEKKVFNFRKNYQILYQ</sequence>
<evidence type="ECO:0000313" key="3">
    <source>
        <dbReference type="EMBL" id="HIZ24282.1"/>
    </source>
</evidence>
<dbReference type="Proteomes" id="UP000824044">
    <property type="component" value="Unassembled WGS sequence"/>
</dbReference>
<dbReference type="AlphaFoldDB" id="A0A9D2DVY9"/>
<gene>
    <name evidence="3" type="ORF">H9812_02250</name>
</gene>
<evidence type="ECO:0000259" key="2">
    <source>
        <dbReference type="Pfam" id="PF01464"/>
    </source>
</evidence>
<evidence type="ECO:0000313" key="4">
    <source>
        <dbReference type="Proteomes" id="UP000824044"/>
    </source>
</evidence>
<keyword evidence="1" id="KW-1133">Transmembrane helix</keyword>
<dbReference type="EMBL" id="DXBS01000046">
    <property type="protein sequence ID" value="HIZ24282.1"/>
    <property type="molecule type" value="Genomic_DNA"/>
</dbReference>
<feature type="domain" description="Transglycosylase SLT" evidence="2">
    <location>
        <begin position="38"/>
        <end position="142"/>
    </location>
</feature>
<reference evidence="3" key="2">
    <citation type="submission" date="2021-04" db="EMBL/GenBank/DDBJ databases">
        <authorList>
            <person name="Gilroy R."/>
        </authorList>
    </citation>
    <scope>NUCLEOTIDE SEQUENCE</scope>
    <source>
        <strain evidence="3">CHK33-5263</strain>
    </source>
</reference>
<comment type="caution">
    <text evidence="3">The sequence shown here is derived from an EMBL/GenBank/DDBJ whole genome shotgun (WGS) entry which is preliminary data.</text>
</comment>
<accession>A0A9D2DVY9</accession>
<dbReference type="InterPro" id="IPR008258">
    <property type="entry name" value="Transglycosylase_SLT_dom_1"/>
</dbReference>
<organism evidence="3 4">
    <name type="scientific">Candidatus Gallimonas intestinigallinarum</name>
    <dbReference type="NCBI Taxonomy" id="2838604"/>
    <lineage>
        <taxon>Bacteria</taxon>
        <taxon>Bacillati</taxon>
        <taxon>Bacillota</taxon>
        <taxon>Clostridia</taxon>
        <taxon>Candidatus Gallimonas</taxon>
    </lineage>
</organism>
<keyword evidence="1" id="KW-0812">Transmembrane</keyword>
<dbReference type="Pfam" id="PF01464">
    <property type="entry name" value="SLT"/>
    <property type="match status" value="1"/>
</dbReference>
<dbReference type="SUPFAM" id="SSF53955">
    <property type="entry name" value="Lysozyme-like"/>
    <property type="match status" value="1"/>
</dbReference>
<feature type="transmembrane region" description="Helical" evidence="1">
    <location>
        <begin position="6"/>
        <end position="25"/>
    </location>
</feature>
<protein>
    <submittedName>
        <fullName evidence="3">Lytic transglycosylase domain-containing protein</fullName>
    </submittedName>
</protein>